<proteinExistence type="predicted"/>
<organism evidence="1 2">
    <name type="scientific">Paraburkholderia phytofirmans</name>
    <dbReference type="NCBI Taxonomy" id="261302"/>
    <lineage>
        <taxon>Bacteria</taxon>
        <taxon>Pseudomonadati</taxon>
        <taxon>Pseudomonadota</taxon>
        <taxon>Betaproteobacteria</taxon>
        <taxon>Burkholderiales</taxon>
        <taxon>Burkholderiaceae</taxon>
        <taxon>Paraburkholderia</taxon>
    </lineage>
</organism>
<protein>
    <submittedName>
        <fullName evidence="1">Uncharacterized protein</fullName>
    </submittedName>
</protein>
<comment type="caution">
    <text evidence="1">The sequence shown here is derived from an EMBL/GenBank/DDBJ whole genome shotgun (WGS) entry which is preliminary data.</text>
</comment>
<evidence type="ECO:0000313" key="1">
    <source>
        <dbReference type="EMBL" id="MFM0236606.1"/>
    </source>
</evidence>
<evidence type="ECO:0000313" key="2">
    <source>
        <dbReference type="Proteomes" id="UP001629274"/>
    </source>
</evidence>
<gene>
    <name evidence="1" type="ORF">PQR03_00530</name>
</gene>
<dbReference type="EMBL" id="JAQQDR010000001">
    <property type="protein sequence ID" value="MFM0236606.1"/>
    <property type="molecule type" value="Genomic_DNA"/>
</dbReference>
<accession>A0ABW9B862</accession>
<dbReference type="RefSeq" id="WP_408263164.1">
    <property type="nucleotide sequence ID" value="NZ_JAQQCK010000010.1"/>
</dbReference>
<name>A0ABW9B862_9BURK</name>
<sequence>MIAFFVVSVPLQMLAAAIIWKRSSHSLARTLGVLRALIFAIPDAAAVTLICPRPLKI</sequence>
<reference evidence="1 2" key="1">
    <citation type="journal article" date="2024" name="Chem. Sci.">
        <title>Discovery of megapolipeptins by genome mining of a Burkholderiales bacteria collection.</title>
        <authorList>
            <person name="Paulo B.S."/>
            <person name="Recchia M.J.J."/>
            <person name="Lee S."/>
            <person name="Fergusson C.H."/>
            <person name="Romanowski S.B."/>
            <person name="Hernandez A."/>
            <person name="Krull N."/>
            <person name="Liu D.Y."/>
            <person name="Cavanagh H."/>
            <person name="Bos A."/>
            <person name="Gray C.A."/>
            <person name="Murphy B.T."/>
            <person name="Linington R.G."/>
            <person name="Eustaquio A.S."/>
        </authorList>
    </citation>
    <scope>NUCLEOTIDE SEQUENCE [LARGE SCALE GENOMIC DNA]</scope>
    <source>
        <strain evidence="1 2">RL17-351-BIE-A</strain>
    </source>
</reference>
<dbReference type="Proteomes" id="UP001629274">
    <property type="component" value="Unassembled WGS sequence"/>
</dbReference>
<keyword evidence="2" id="KW-1185">Reference proteome</keyword>